<dbReference type="EMBL" id="CAKKMG010000051">
    <property type="protein sequence ID" value="CAH0256900.1"/>
    <property type="molecule type" value="Genomic_DNA"/>
</dbReference>
<evidence type="ECO:0000313" key="1">
    <source>
        <dbReference type="EMBL" id="CAH0256900.1"/>
    </source>
</evidence>
<accession>A0A9W4L0E2</accession>
<gene>
    <name evidence="1" type="ORF">SRABI133_03284</name>
</gene>
<dbReference type="Proteomes" id="UP000789326">
    <property type="component" value="Unassembled WGS sequence"/>
</dbReference>
<reference evidence="1" key="1">
    <citation type="submission" date="2021-11" db="EMBL/GenBank/DDBJ databases">
        <authorList>
            <person name="Bulgarelli D."/>
        </authorList>
    </citation>
    <scope>NUCLEOTIDE SEQUENCE</scope>
    <source>
        <strain evidence="1">Bi133</strain>
    </source>
</reference>
<evidence type="ECO:0000313" key="2">
    <source>
        <dbReference type="Proteomes" id="UP000789326"/>
    </source>
</evidence>
<organism evidence="1 2">
    <name type="scientific">Peribacillus simplex</name>
    <dbReference type="NCBI Taxonomy" id="1478"/>
    <lineage>
        <taxon>Bacteria</taxon>
        <taxon>Bacillati</taxon>
        <taxon>Bacillota</taxon>
        <taxon>Bacilli</taxon>
        <taxon>Bacillales</taxon>
        <taxon>Bacillaceae</taxon>
        <taxon>Peribacillus</taxon>
    </lineage>
</organism>
<protein>
    <submittedName>
        <fullName evidence="1">Uncharacterized protein</fullName>
    </submittedName>
</protein>
<name>A0A9W4L0E2_9BACI</name>
<comment type="caution">
    <text evidence="1">The sequence shown here is derived from an EMBL/GenBank/DDBJ whole genome shotgun (WGS) entry which is preliminary data.</text>
</comment>
<proteinExistence type="predicted"/>
<dbReference type="AlphaFoldDB" id="A0A9W4L0E2"/>
<sequence length="73" mass="8660">MLRFSNLRWHRGLPSSADTYLCLRGIFLLEFQYIYLLEKKSKPEEMKTPALGQKGFPFQGFIRAHKNREGIER</sequence>